<protein>
    <recommendedName>
        <fullName evidence="1">HTH marR-type domain-containing protein</fullName>
    </recommendedName>
</protein>
<proteinExistence type="predicted"/>
<evidence type="ECO:0000259" key="1">
    <source>
        <dbReference type="Pfam" id="PF12802"/>
    </source>
</evidence>
<dbReference type="InterPro" id="IPR000835">
    <property type="entry name" value="HTH_MarR-typ"/>
</dbReference>
<dbReference type="Gene3D" id="1.10.10.10">
    <property type="entry name" value="Winged helix-like DNA-binding domain superfamily/Winged helix DNA-binding domain"/>
    <property type="match status" value="1"/>
</dbReference>
<evidence type="ECO:0000313" key="3">
    <source>
        <dbReference type="Proteomes" id="UP000248134"/>
    </source>
</evidence>
<organism evidence="2 3">
    <name type="scientific">Rhodopseudomonas palustris</name>
    <dbReference type="NCBI Taxonomy" id="1076"/>
    <lineage>
        <taxon>Bacteria</taxon>
        <taxon>Pseudomonadati</taxon>
        <taxon>Pseudomonadota</taxon>
        <taxon>Alphaproteobacteria</taxon>
        <taxon>Hyphomicrobiales</taxon>
        <taxon>Nitrobacteraceae</taxon>
        <taxon>Rhodopseudomonas</taxon>
    </lineage>
</organism>
<dbReference type="CDD" id="cd00093">
    <property type="entry name" value="HTH_XRE"/>
    <property type="match status" value="1"/>
</dbReference>
<dbReference type="Proteomes" id="UP000248134">
    <property type="component" value="Unassembled WGS sequence"/>
</dbReference>
<dbReference type="InterPro" id="IPR001387">
    <property type="entry name" value="Cro/C1-type_HTH"/>
</dbReference>
<accession>A0A323UN50</accession>
<evidence type="ECO:0000313" key="2">
    <source>
        <dbReference type="EMBL" id="PZA14065.1"/>
    </source>
</evidence>
<dbReference type="GO" id="GO:0003700">
    <property type="term" value="F:DNA-binding transcription factor activity"/>
    <property type="evidence" value="ECO:0007669"/>
    <property type="project" value="InterPro"/>
</dbReference>
<reference evidence="2 3" key="1">
    <citation type="submission" date="2018-06" db="EMBL/GenBank/DDBJ databases">
        <title>Draft Whole-Genome Sequence of the purple photosynthetic bacterium Rhodospeudomonas palustris XCP.</title>
        <authorList>
            <person name="Rayyan A."/>
            <person name="Meyer T.E."/>
            <person name="Kyndt J.A."/>
        </authorList>
    </citation>
    <scope>NUCLEOTIDE SEQUENCE [LARGE SCALE GENOMIC DNA]</scope>
    <source>
        <strain evidence="2 3">XCP</strain>
    </source>
</reference>
<gene>
    <name evidence="2" type="ORF">DNX69_00470</name>
</gene>
<feature type="domain" description="HTH marR-type" evidence="1">
    <location>
        <begin position="2"/>
        <end position="40"/>
    </location>
</feature>
<dbReference type="Pfam" id="PF12802">
    <property type="entry name" value="MarR_2"/>
    <property type="match status" value="1"/>
</dbReference>
<dbReference type="AlphaFoldDB" id="A0A323UN50"/>
<dbReference type="SUPFAM" id="SSF46785">
    <property type="entry name" value="Winged helix' DNA-binding domain"/>
    <property type="match status" value="1"/>
</dbReference>
<sequence>MLVLLHIGHKPGITQRELAEAVQVKDGTISRICALMSERGHQGRPGLNVVSIEPVPGDFRSKGQRLVGNGRRLYASIRKLMTDPST</sequence>
<comment type="caution">
    <text evidence="2">The sequence shown here is derived from an EMBL/GenBank/DDBJ whole genome shotgun (WGS) entry which is preliminary data.</text>
</comment>
<dbReference type="InterPro" id="IPR036388">
    <property type="entry name" value="WH-like_DNA-bd_sf"/>
</dbReference>
<dbReference type="EMBL" id="QKQS01000001">
    <property type="protein sequence ID" value="PZA14065.1"/>
    <property type="molecule type" value="Genomic_DNA"/>
</dbReference>
<name>A0A323UN50_RHOPL</name>
<dbReference type="OrthoDB" id="7172154at2"/>
<dbReference type="InterPro" id="IPR036390">
    <property type="entry name" value="WH_DNA-bd_sf"/>
</dbReference>